<comment type="caution">
    <text evidence="1">The sequence shown here is derived from an EMBL/GenBank/DDBJ whole genome shotgun (WGS) entry which is preliminary data.</text>
</comment>
<feature type="non-terminal residue" evidence="1">
    <location>
        <position position="1"/>
    </location>
</feature>
<gene>
    <name evidence="1" type="ORF">K6T82_24115</name>
</gene>
<dbReference type="RefSeq" id="WP_223711586.1">
    <property type="nucleotide sequence ID" value="NZ_JAINUY010000036.1"/>
</dbReference>
<evidence type="ECO:0000313" key="1">
    <source>
        <dbReference type="EMBL" id="MBZ4037853.1"/>
    </source>
</evidence>
<keyword evidence="2" id="KW-1185">Reference proteome</keyword>
<proteinExistence type="predicted"/>
<protein>
    <submittedName>
        <fullName evidence="1">Uncharacterized protein</fullName>
    </submittedName>
</protein>
<dbReference type="EMBL" id="JAINUY010000036">
    <property type="protein sequence ID" value="MBZ4037853.1"/>
    <property type="molecule type" value="Genomic_DNA"/>
</dbReference>
<sequence>KQKRSKDVIFAGSWYGNLHVQRSKEMVEIFDNILDSGYNLKIYNRAYYTHKDDPNRIFPKKYSDYINPPVPFDKIEKIYKESEYALNINTVTDSST</sequence>
<evidence type="ECO:0000313" key="2">
    <source>
        <dbReference type="Proteomes" id="UP001139366"/>
    </source>
</evidence>
<accession>A0A9X1KSC1</accession>
<dbReference type="Proteomes" id="UP001139366">
    <property type="component" value="Unassembled WGS sequence"/>
</dbReference>
<dbReference type="AlphaFoldDB" id="A0A9X1KSC1"/>
<organism evidence="1 2">
    <name type="scientific">Flavobacterium potami</name>
    <dbReference type="NCBI Taxonomy" id="2872310"/>
    <lineage>
        <taxon>Bacteria</taxon>
        <taxon>Pseudomonadati</taxon>
        <taxon>Bacteroidota</taxon>
        <taxon>Flavobacteriia</taxon>
        <taxon>Flavobacteriales</taxon>
        <taxon>Flavobacteriaceae</taxon>
        <taxon>Flavobacterium</taxon>
    </lineage>
</organism>
<name>A0A9X1KSC1_9FLAO</name>
<reference evidence="1 2" key="1">
    <citation type="journal article" date="2023" name="Antonie Van Leeuwenhoek">
        <title>Flavobacterium potami sp. nov., a multi-metal resistance genes harbouring bacterium isolated from shallow river silt.</title>
        <authorList>
            <person name="Li S."/>
            <person name="Mao S."/>
            <person name="Mu W."/>
            <person name="Guo B."/>
            <person name="Li C."/>
            <person name="Zhu Q."/>
            <person name="Hou X."/>
            <person name="Zhao Y."/>
            <person name="Wei S."/>
            <person name="Liu H."/>
            <person name="Liu A."/>
        </authorList>
    </citation>
    <scope>NUCLEOTIDE SEQUENCE [LARGE SCALE GENOMIC DNA]</scope>
    <source>
        <strain evidence="1 2">17A</strain>
    </source>
</reference>
<feature type="non-terminal residue" evidence="1">
    <location>
        <position position="96"/>
    </location>
</feature>